<evidence type="ECO:0000313" key="4">
    <source>
        <dbReference type="Proteomes" id="UP000177996"/>
    </source>
</evidence>
<evidence type="ECO:0000313" key="3">
    <source>
        <dbReference type="EMBL" id="OGZ08232.1"/>
    </source>
</evidence>
<feature type="transmembrane region" description="Helical" evidence="2">
    <location>
        <begin position="138"/>
        <end position="163"/>
    </location>
</feature>
<accession>A0A1G2D444</accession>
<gene>
    <name evidence="3" type="ORF">A3D65_02655</name>
</gene>
<dbReference type="AlphaFoldDB" id="A0A1G2D444"/>
<proteinExistence type="predicted"/>
<keyword evidence="2" id="KW-0472">Membrane</keyword>
<reference evidence="3 4" key="1">
    <citation type="journal article" date="2016" name="Nat. Commun.">
        <title>Thousands of microbial genomes shed light on interconnected biogeochemical processes in an aquifer system.</title>
        <authorList>
            <person name="Anantharaman K."/>
            <person name="Brown C.T."/>
            <person name="Hug L.A."/>
            <person name="Sharon I."/>
            <person name="Castelle C.J."/>
            <person name="Probst A.J."/>
            <person name="Thomas B.C."/>
            <person name="Singh A."/>
            <person name="Wilkins M.J."/>
            <person name="Karaoz U."/>
            <person name="Brodie E.L."/>
            <person name="Williams K.H."/>
            <person name="Hubbard S.S."/>
            <person name="Banfield J.F."/>
        </authorList>
    </citation>
    <scope>NUCLEOTIDE SEQUENCE [LARGE SCALE GENOMIC DNA]</scope>
</reference>
<keyword evidence="2" id="KW-0812">Transmembrane</keyword>
<keyword evidence="2" id="KW-1133">Transmembrane helix</keyword>
<name>A0A1G2D444_9BACT</name>
<dbReference type="EMBL" id="MHLL01000039">
    <property type="protein sequence ID" value="OGZ08232.1"/>
    <property type="molecule type" value="Genomic_DNA"/>
</dbReference>
<protein>
    <submittedName>
        <fullName evidence="3">Uncharacterized protein</fullName>
    </submittedName>
</protein>
<comment type="caution">
    <text evidence="3">The sequence shown here is derived from an EMBL/GenBank/DDBJ whole genome shotgun (WGS) entry which is preliminary data.</text>
</comment>
<dbReference type="Proteomes" id="UP000177996">
    <property type="component" value="Unassembled WGS sequence"/>
</dbReference>
<evidence type="ECO:0000256" key="1">
    <source>
        <dbReference type="SAM" id="MobiDB-lite"/>
    </source>
</evidence>
<dbReference type="STRING" id="1798661.A3D65_02655"/>
<organism evidence="3 4">
    <name type="scientific">Candidatus Lloydbacteria bacterium RIFCSPHIGHO2_02_FULL_50_13</name>
    <dbReference type="NCBI Taxonomy" id="1798661"/>
    <lineage>
        <taxon>Bacteria</taxon>
        <taxon>Candidatus Lloydiibacteriota</taxon>
    </lineage>
</organism>
<sequence>MSLEGEMVLGETSEHADDVVAPFSAETPFEQPTSFKEETSTTEATVFSPSVVFAENTESNEGARETERRGEELLALLSSENISSEIEVNERFGAVTWAKIKEFGQNSLHKLEISGEKTLDWAEGHGIPLPRSKIGNALAASVFGVAGFAPGAGLLWGIGYILAKRAQAGGMKQKSLGDMLTAHSRQVLTA</sequence>
<evidence type="ECO:0000256" key="2">
    <source>
        <dbReference type="SAM" id="Phobius"/>
    </source>
</evidence>
<feature type="region of interest" description="Disordered" evidence="1">
    <location>
        <begin position="28"/>
        <end position="68"/>
    </location>
</feature>